<name>A0ABD1T536_9LAMI</name>
<accession>A0ABD1T536</accession>
<comment type="caution">
    <text evidence="1">The sequence shown here is derived from an EMBL/GenBank/DDBJ whole genome shotgun (WGS) entry which is preliminary data.</text>
</comment>
<reference evidence="2" key="1">
    <citation type="submission" date="2024-07" db="EMBL/GenBank/DDBJ databases">
        <title>Two chromosome-level genome assemblies of Korean endemic species Abeliophyllum distichum and Forsythia ovata (Oleaceae).</title>
        <authorList>
            <person name="Jang H."/>
        </authorList>
    </citation>
    <scope>NUCLEOTIDE SEQUENCE [LARGE SCALE GENOMIC DNA]</scope>
</reference>
<dbReference type="EMBL" id="JBFOLJ010000009">
    <property type="protein sequence ID" value="KAL2507802.1"/>
    <property type="molecule type" value="Genomic_DNA"/>
</dbReference>
<protein>
    <submittedName>
        <fullName evidence="1">ENTH domain-containing protein</fullName>
    </submittedName>
</protein>
<gene>
    <name evidence="1" type="ORF">Fot_31449</name>
</gene>
<keyword evidence="2" id="KW-1185">Reference proteome</keyword>
<evidence type="ECO:0000313" key="2">
    <source>
        <dbReference type="Proteomes" id="UP001604277"/>
    </source>
</evidence>
<proteinExistence type="predicted"/>
<evidence type="ECO:0000313" key="1">
    <source>
        <dbReference type="EMBL" id="KAL2507802.1"/>
    </source>
</evidence>
<organism evidence="1 2">
    <name type="scientific">Forsythia ovata</name>
    <dbReference type="NCBI Taxonomy" id="205694"/>
    <lineage>
        <taxon>Eukaryota</taxon>
        <taxon>Viridiplantae</taxon>
        <taxon>Streptophyta</taxon>
        <taxon>Embryophyta</taxon>
        <taxon>Tracheophyta</taxon>
        <taxon>Spermatophyta</taxon>
        <taxon>Magnoliopsida</taxon>
        <taxon>eudicotyledons</taxon>
        <taxon>Gunneridae</taxon>
        <taxon>Pentapetalae</taxon>
        <taxon>asterids</taxon>
        <taxon>lamiids</taxon>
        <taxon>Lamiales</taxon>
        <taxon>Oleaceae</taxon>
        <taxon>Forsythieae</taxon>
        <taxon>Forsythia</taxon>
    </lineage>
</organism>
<dbReference type="Proteomes" id="UP001604277">
    <property type="component" value="Unassembled WGS sequence"/>
</dbReference>
<dbReference type="AlphaFoldDB" id="A0ABD1T536"/>
<sequence length="173" mass="20107">MDGFVPMVSATFSNFRMYASFGEVFSPIFNVQLASGFGATSWYHFRNAGSFQGTDSHVYRTSQTQQANDGEDYRATQYQIMQRLSSDKDFADQIGKLNSKDSSELIDCLKRLENCMKRLTEIFGNTKRHDAFWELISQRKKELEKMNRNRGRLLPLVWKGRNDELIESTRFVE</sequence>